<evidence type="ECO:0000313" key="2">
    <source>
        <dbReference type="EMBL" id="QHT29050.1"/>
    </source>
</evidence>
<keyword evidence="1" id="KW-0472">Membrane</keyword>
<feature type="transmembrane region" description="Helical" evidence="1">
    <location>
        <begin position="12"/>
        <end position="35"/>
    </location>
</feature>
<name>A0A6C0EL40_9ZZZZ</name>
<dbReference type="AlphaFoldDB" id="A0A6C0EL40"/>
<accession>A0A6C0EL40</accession>
<dbReference type="EMBL" id="MN738867">
    <property type="protein sequence ID" value="QHT29050.1"/>
    <property type="molecule type" value="Genomic_DNA"/>
</dbReference>
<organism evidence="2">
    <name type="scientific">viral metagenome</name>
    <dbReference type="NCBI Taxonomy" id="1070528"/>
    <lineage>
        <taxon>unclassified sequences</taxon>
        <taxon>metagenomes</taxon>
        <taxon>organismal metagenomes</taxon>
    </lineage>
</organism>
<protein>
    <submittedName>
        <fullName evidence="2">Uncharacterized protein</fullName>
    </submittedName>
</protein>
<sequence>MNGNVSNINHVLHFIIGAISFKIPYITAGFILYQLIDGFKFNYEVVRTGKVTDDIPLDFLFFSLGELSVRYITKKFKK</sequence>
<evidence type="ECO:0000256" key="1">
    <source>
        <dbReference type="SAM" id="Phobius"/>
    </source>
</evidence>
<keyword evidence="1" id="KW-1133">Transmembrane helix</keyword>
<proteinExistence type="predicted"/>
<keyword evidence="1" id="KW-0812">Transmembrane</keyword>
<reference evidence="2" key="1">
    <citation type="journal article" date="2020" name="Nature">
        <title>Giant virus diversity and host interactions through global metagenomics.</title>
        <authorList>
            <person name="Schulz F."/>
            <person name="Roux S."/>
            <person name="Paez-Espino D."/>
            <person name="Jungbluth S."/>
            <person name="Walsh D.A."/>
            <person name="Denef V.J."/>
            <person name="McMahon K.D."/>
            <person name="Konstantinidis K.T."/>
            <person name="Eloe-Fadrosh E.A."/>
            <person name="Kyrpides N.C."/>
            <person name="Woyke T."/>
        </authorList>
    </citation>
    <scope>NUCLEOTIDE SEQUENCE</scope>
    <source>
        <strain evidence="2">GVMAG-M-3300001351-8</strain>
    </source>
</reference>